<keyword evidence="7" id="KW-0378">Hydrolase</keyword>
<evidence type="ECO:0000256" key="5">
    <source>
        <dbReference type="ARBA" id="ARBA00022692"/>
    </source>
</evidence>
<dbReference type="EMBL" id="MU070965">
    <property type="protein sequence ID" value="KAF5826401.1"/>
    <property type="molecule type" value="Genomic_DNA"/>
</dbReference>
<dbReference type="EC" id="3.1.1.116" evidence="14"/>
<evidence type="ECO:0000313" key="17">
    <source>
        <dbReference type="EMBL" id="KAF5826401.1"/>
    </source>
</evidence>
<dbReference type="Gene3D" id="3.40.50.1820">
    <property type="entry name" value="alpha/beta hydrolase"/>
    <property type="match status" value="1"/>
</dbReference>
<dbReference type="SUPFAM" id="SSF53474">
    <property type="entry name" value="alpha/beta-Hydrolases"/>
    <property type="match status" value="1"/>
</dbReference>
<keyword evidence="3" id="KW-1003">Cell membrane</keyword>
<reference evidence="17" key="1">
    <citation type="submission" date="2017-08" db="EMBL/GenBank/DDBJ databases">
        <authorList>
            <person name="Polle J.E."/>
            <person name="Barry K."/>
            <person name="Cushman J."/>
            <person name="Schmutz J."/>
            <person name="Tran D."/>
            <person name="Hathwaick L.T."/>
            <person name="Yim W.C."/>
            <person name="Jenkins J."/>
            <person name="Mckie-Krisberg Z.M."/>
            <person name="Prochnik S."/>
            <person name="Lindquist E."/>
            <person name="Dockter R.B."/>
            <person name="Adam C."/>
            <person name="Molina H."/>
            <person name="Bunkerborg J."/>
            <person name="Jin E."/>
            <person name="Buchheim M."/>
            <person name="Magnuson J."/>
        </authorList>
    </citation>
    <scope>NUCLEOTIDE SEQUENCE</scope>
    <source>
        <strain evidence="17">CCAP 19/18</strain>
    </source>
</reference>
<comment type="catalytic activity">
    <reaction evidence="13">
        <text>a 1,2-diacyl-sn-glycerol + H2O = a 2-acylglycerol + a fatty acid + H(+)</text>
        <dbReference type="Rhea" id="RHEA:33275"/>
        <dbReference type="ChEBI" id="CHEBI:15377"/>
        <dbReference type="ChEBI" id="CHEBI:15378"/>
        <dbReference type="ChEBI" id="CHEBI:17389"/>
        <dbReference type="ChEBI" id="CHEBI:17815"/>
        <dbReference type="ChEBI" id="CHEBI:28868"/>
        <dbReference type="EC" id="3.1.1.116"/>
    </reaction>
    <physiologicalReaction direction="left-to-right" evidence="13">
        <dbReference type="Rhea" id="RHEA:33276"/>
    </physiologicalReaction>
</comment>
<keyword evidence="4" id="KW-0597">Phosphoprotein</keyword>
<name>A0ABQ7FVI6_DUNSA</name>
<comment type="caution">
    <text evidence="17">The sequence shown here is derived from an EMBL/GenBank/DDBJ whole genome shotgun (WGS) entry which is preliminary data.</text>
</comment>
<dbReference type="Pfam" id="PF01764">
    <property type="entry name" value="Lipase_3"/>
    <property type="match status" value="1"/>
</dbReference>
<evidence type="ECO:0000256" key="12">
    <source>
        <dbReference type="ARBA" id="ARBA00023136"/>
    </source>
</evidence>
<dbReference type="InterPro" id="IPR052214">
    <property type="entry name" value="DAG_Lipase-Related"/>
</dbReference>
<gene>
    <name evidence="17" type="ORF">DUNSADRAFT_3314</name>
</gene>
<evidence type="ECO:0000256" key="6">
    <source>
        <dbReference type="ARBA" id="ARBA00022723"/>
    </source>
</evidence>
<evidence type="ECO:0000256" key="9">
    <source>
        <dbReference type="ARBA" id="ARBA00022963"/>
    </source>
</evidence>
<feature type="transmembrane region" description="Helical" evidence="15">
    <location>
        <begin position="27"/>
        <end position="46"/>
    </location>
</feature>
<evidence type="ECO:0000256" key="7">
    <source>
        <dbReference type="ARBA" id="ARBA00022801"/>
    </source>
</evidence>
<comment type="cofactor">
    <cofactor evidence="1">
        <name>Ca(2+)</name>
        <dbReference type="ChEBI" id="CHEBI:29108"/>
    </cofactor>
</comment>
<dbReference type="PANTHER" id="PTHR45792:SF8">
    <property type="entry name" value="DIACYLGLYCEROL LIPASE-ALPHA"/>
    <property type="match status" value="1"/>
</dbReference>
<dbReference type="InterPro" id="IPR029058">
    <property type="entry name" value="AB_hydrolase_fold"/>
</dbReference>
<keyword evidence="10 15" id="KW-1133">Transmembrane helix</keyword>
<proteinExistence type="predicted"/>
<evidence type="ECO:0000256" key="2">
    <source>
        <dbReference type="ARBA" id="ARBA00004651"/>
    </source>
</evidence>
<dbReference type="PANTHER" id="PTHR45792">
    <property type="entry name" value="DIACYLGLYCEROL LIPASE HOMOLOG-RELATED"/>
    <property type="match status" value="1"/>
</dbReference>
<keyword evidence="5 15" id="KW-0812">Transmembrane</keyword>
<keyword evidence="8" id="KW-0106">Calcium</keyword>
<evidence type="ECO:0000256" key="4">
    <source>
        <dbReference type="ARBA" id="ARBA00022553"/>
    </source>
</evidence>
<keyword evidence="11" id="KW-0443">Lipid metabolism</keyword>
<sequence length="124" mass="13656">MYRAAKKLLECESESILHNKKLRTRKVVFVGHSLVGGVAAIAALLARQSPEWKDVDCFAVTFGAPPLLSEDLAAGCAEYITSYVLDDDPVARLSIANITKALQRLKEYARRDRERDNGGEGHVV</sequence>
<evidence type="ECO:0000256" key="11">
    <source>
        <dbReference type="ARBA" id="ARBA00023098"/>
    </source>
</evidence>
<organism evidence="17 18">
    <name type="scientific">Dunaliella salina</name>
    <name type="common">Green alga</name>
    <name type="synonym">Protococcus salinus</name>
    <dbReference type="NCBI Taxonomy" id="3046"/>
    <lineage>
        <taxon>Eukaryota</taxon>
        <taxon>Viridiplantae</taxon>
        <taxon>Chlorophyta</taxon>
        <taxon>core chlorophytes</taxon>
        <taxon>Chlorophyceae</taxon>
        <taxon>CS clade</taxon>
        <taxon>Chlamydomonadales</taxon>
        <taxon>Dunaliellaceae</taxon>
        <taxon>Dunaliella</taxon>
    </lineage>
</organism>
<keyword evidence="9" id="KW-0442">Lipid degradation</keyword>
<keyword evidence="12 15" id="KW-0472">Membrane</keyword>
<evidence type="ECO:0000259" key="16">
    <source>
        <dbReference type="Pfam" id="PF01764"/>
    </source>
</evidence>
<accession>A0ABQ7FVI6</accession>
<dbReference type="InterPro" id="IPR002921">
    <property type="entry name" value="Fungal_lipase-type"/>
</dbReference>
<dbReference type="Proteomes" id="UP000815325">
    <property type="component" value="Unassembled WGS sequence"/>
</dbReference>
<evidence type="ECO:0000256" key="15">
    <source>
        <dbReference type="SAM" id="Phobius"/>
    </source>
</evidence>
<evidence type="ECO:0000256" key="8">
    <source>
        <dbReference type="ARBA" id="ARBA00022837"/>
    </source>
</evidence>
<feature type="domain" description="Fungal lipase-type" evidence="16">
    <location>
        <begin position="14"/>
        <end position="95"/>
    </location>
</feature>
<evidence type="ECO:0000256" key="3">
    <source>
        <dbReference type="ARBA" id="ARBA00022475"/>
    </source>
</evidence>
<evidence type="ECO:0000313" key="18">
    <source>
        <dbReference type="Proteomes" id="UP000815325"/>
    </source>
</evidence>
<keyword evidence="18" id="KW-1185">Reference proteome</keyword>
<evidence type="ECO:0000256" key="1">
    <source>
        <dbReference type="ARBA" id="ARBA00001913"/>
    </source>
</evidence>
<protein>
    <recommendedName>
        <fullName evidence="14">sn-1-specific diacylglycerol lipase</fullName>
        <ecNumber evidence="14">3.1.1.116</ecNumber>
    </recommendedName>
</protein>
<evidence type="ECO:0000256" key="10">
    <source>
        <dbReference type="ARBA" id="ARBA00022989"/>
    </source>
</evidence>
<comment type="subcellular location">
    <subcellularLocation>
        <location evidence="2">Cell membrane</location>
        <topology evidence="2">Multi-pass membrane protein</topology>
    </subcellularLocation>
</comment>
<evidence type="ECO:0000256" key="14">
    <source>
        <dbReference type="ARBA" id="ARBA00026104"/>
    </source>
</evidence>
<keyword evidence="6" id="KW-0479">Metal-binding</keyword>
<evidence type="ECO:0000256" key="13">
    <source>
        <dbReference type="ARBA" id="ARBA00024531"/>
    </source>
</evidence>